<feature type="transmembrane region" description="Helical" evidence="10">
    <location>
        <begin position="165"/>
        <end position="184"/>
    </location>
</feature>
<evidence type="ECO:0000256" key="6">
    <source>
        <dbReference type="ARBA" id="ARBA00023002"/>
    </source>
</evidence>
<comment type="similarity">
    <text evidence="2 9">Belongs to the fatty acid desaturase type 1 family. DEGS subfamily.</text>
</comment>
<dbReference type="RefSeq" id="XP_029226416.1">
    <property type="nucleotide sequence ID" value="XM_029373465.1"/>
</dbReference>
<dbReference type="PANTHER" id="PTHR12879:SF8">
    <property type="entry name" value="SPHINGOLIPID DELTA(4)-DESATURASE DES1"/>
    <property type="match status" value="1"/>
</dbReference>
<evidence type="ECO:0000256" key="2">
    <source>
        <dbReference type="ARBA" id="ARBA00006146"/>
    </source>
</evidence>
<evidence type="ECO:0000256" key="4">
    <source>
        <dbReference type="ARBA" id="ARBA00022692"/>
    </source>
</evidence>
<dbReference type="GO" id="GO:0016020">
    <property type="term" value="C:membrane"/>
    <property type="evidence" value="ECO:0007669"/>
    <property type="project" value="UniProtKB-SubCell"/>
</dbReference>
<evidence type="ECO:0000313" key="12">
    <source>
        <dbReference type="EMBL" id="RNF11656.1"/>
    </source>
</evidence>
<sequence length="346" mass="40557">MWNSETALGKLFEPQGRTDYYWSYDIVSHELRRKAMLKKYGKEIKKLFGPEPWLAVFMTPAILLQLYLGLRACEMSWPVYLFVAYFIGGTISHSSFLAIHETTHDLVFKTRVFNDYYALFLNSIVPIPYAMMFKSYHADHHHYLGWEYVDTDVPTPLEAKLLSSYFGKFLFLTCQVFFYVLRPCIIWRVQVEKIHFINYAVQILFNIIIYRFFGLSPLIYFLVSIILGTGWHPLAGHFISEHYVFKGDGKQETFSYYGPLNWLTWMAGYHVEHHDFPNIAWVHISKLHAIAPEFYNDLYVTESWPGTLYDFLFDKKVNQLSRVVREKGASKRAKLLPTKVKTGAAE</sequence>
<evidence type="ECO:0000256" key="10">
    <source>
        <dbReference type="SAM" id="Phobius"/>
    </source>
</evidence>
<dbReference type="PANTHER" id="PTHR12879">
    <property type="entry name" value="SPHINGOLIPID DELTA 4 DESATURASE/C-4 HYDROXYLASE PROTEIN DES2"/>
    <property type="match status" value="1"/>
</dbReference>
<dbReference type="InterPro" id="IPR013866">
    <property type="entry name" value="Sphingolipid_d4-desaturase_N"/>
</dbReference>
<dbReference type="PIRSF" id="PIRSF017228">
    <property type="entry name" value="Sphnglp_dlt4_des"/>
    <property type="match status" value="1"/>
</dbReference>
<evidence type="ECO:0000313" key="13">
    <source>
        <dbReference type="Proteomes" id="UP000284403"/>
    </source>
</evidence>
<comment type="caution">
    <text evidence="12">The sequence shown here is derived from an EMBL/GenBank/DDBJ whole genome shotgun (WGS) entry which is preliminary data.</text>
</comment>
<evidence type="ECO:0000256" key="8">
    <source>
        <dbReference type="ARBA" id="ARBA00023136"/>
    </source>
</evidence>
<keyword evidence="6 9" id="KW-0560">Oxidoreductase</keyword>
<feature type="domain" description="Sphingolipid delta4-desaturase N-terminal" evidence="11">
    <location>
        <begin position="15"/>
        <end position="54"/>
    </location>
</feature>
<evidence type="ECO:0000256" key="9">
    <source>
        <dbReference type="PIRNR" id="PIRNR017228"/>
    </source>
</evidence>
<keyword evidence="5 10" id="KW-1133">Transmembrane helix</keyword>
<dbReference type="OrthoDB" id="257412at2759"/>
<feature type="transmembrane region" description="Helical" evidence="10">
    <location>
        <begin position="77"/>
        <end position="99"/>
    </location>
</feature>
<dbReference type="Pfam" id="PF00487">
    <property type="entry name" value="FA_desaturase"/>
    <property type="match status" value="1"/>
</dbReference>
<dbReference type="EMBL" id="MKKU01000456">
    <property type="protein sequence ID" value="RNF11656.1"/>
    <property type="molecule type" value="Genomic_DNA"/>
</dbReference>
<dbReference type="GO" id="GO:0046513">
    <property type="term" value="P:ceramide biosynthetic process"/>
    <property type="evidence" value="ECO:0007669"/>
    <property type="project" value="TreeGrafter"/>
</dbReference>
<keyword evidence="7 9" id="KW-0443">Lipid metabolism</keyword>
<name>A0A3R7P2C8_9TRYP</name>
<evidence type="ECO:0000256" key="5">
    <source>
        <dbReference type="ARBA" id="ARBA00022989"/>
    </source>
</evidence>
<protein>
    <recommendedName>
        <fullName evidence="3">sphingolipid 4-desaturase</fullName>
        <ecNumber evidence="3">1.14.19.17</ecNumber>
    </recommendedName>
</protein>
<dbReference type="GO" id="GO:0042284">
    <property type="term" value="F:sphingolipid delta-4 desaturase activity"/>
    <property type="evidence" value="ECO:0007669"/>
    <property type="project" value="UniProtKB-UniRule"/>
</dbReference>
<evidence type="ECO:0000256" key="3">
    <source>
        <dbReference type="ARBA" id="ARBA00012021"/>
    </source>
</evidence>
<dbReference type="Pfam" id="PF08557">
    <property type="entry name" value="Lipid_DES"/>
    <property type="match status" value="1"/>
</dbReference>
<dbReference type="Proteomes" id="UP000284403">
    <property type="component" value="Unassembled WGS sequence"/>
</dbReference>
<keyword evidence="4 10" id="KW-0812">Transmembrane</keyword>
<comment type="subcellular location">
    <subcellularLocation>
        <location evidence="1">Membrane</location>
        <topology evidence="1">Multi-pass membrane protein</topology>
    </subcellularLocation>
</comment>
<gene>
    <name evidence="12" type="ORF">Tco025E_06590</name>
</gene>
<feature type="transmembrane region" description="Helical" evidence="10">
    <location>
        <begin position="52"/>
        <end position="70"/>
    </location>
</feature>
<keyword evidence="13" id="KW-1185">Reference proteome</keyword>
<dbReference type="SMART" id="SM01269">
    <property type="entry name" value="Lipid_DES"/>
    <property type="match status" value="1"/>
</dbReference>
<evidence type="ECO:0000256" key="7">
    <source>
        <dbReference type="ARBA" id="ARBA00023098"/>
    </source>
</evidence>
<evidence type="ECO:0000259" key="11">
    <source>
        <dbReference type="SMART" id="SM01269"/>
    </source>
</evidence>
<reference evidence="12 13" key="1">
    <citation type="journal article" date="2018" name="BMC Genomics">
        <title>Genomic comparison of Trypanosoma conorhini and Trypanosoma rangeli to Trypanosoma cruzi strains of high and low virulence.</title>
        <authorList>
            <person name="Bradwell K.R."/>
            <person name="Koparde V.N."/>
            <person name="Matveyev A.V."/>
            <person name="Serrano M.G."/>
            <person name="Alves J.M."/>
            <person name="Parikh H."/>
            <person name="Huang B."/>
            <person name="Lee V."/>
            <person name="Espinosa-Alvarez O."/>
            <person name="Ortiz P.A."/>
            <person name="Costa-Martins A.G."/>
            <person name="Teixeira M.M."/>
            <person name="Buck G.A."/>
        </authorList>
    </citation>
    <scope>NUCLEOTIDE SEQUENCE [LARGE SCALE GENOMIC DNA]</scope>
    <source>
        <strain evidence="12 13">025E</strain>
    </source>
</reference>
<proteinExistence type="inferred from homology"/>
<dbReference type="InterPro" id="IPR011388">
    <property type="entry name" value="DES1/DES2"/>
</dbReference>
<dbReference type="AlphaFoldDB" id="A0A3R7P2C8"/>
<dbReference type="EC" id="1.14.19.17" evidence="3"/>
<dbReference type="GeneID" id="40320201"/>
<organism evidence="12 13">
    <name type="scientific">Trypanosoma conorhini</name>
    <dbReference type="NCBI Taxonomy" id="83891"/>
    <lineage>
        <taxon>Eukaryota</taxon>
        <taxon>Discoba</taxon>
        <taxon>Euglenozoa</taxon>
        <taxon>Kinetoplastea</taxon>
        <taxon>Metakinetoplastina</taxon>
        <taxon>Trypanosomatida</taxon>
        <taxon>Trypanosomatidae</taxon>
        <taxon>Trypanosoma</taxon>
    </lineage>
</organism>
<keyword evidence="8 9" id="KW-0472">Membrane</keyword>
<dbReference type="InterPro" id="IPR005804">
    <property type="entry name" value="FA_desaturase_dom"/>
</dbReference>
<accession>A0A3R7P2C8</accession>
<evidence type="ECO:0000256" key="1">
    <source>
        <dbReference type="ARBA" id="ARBA00004141"/>
    </source>
</evidence>